<name>A0ABT8YB88_9SPHN</name>
<dbReference type="InterPro" id="IPR029058">
    <property type="entry name" value="AB_hydrolase_fold"/>
</dbReference>
<accession>A0ABT8YB88</accession>
<dbReference type="RefSeq" id="WP_303543733.1">
    <property type="nucleotide sequence ID" value="NZ_JAUOTP010000006.1"/>
</dbReference>
<organism evidence="4 5">
    <name type="scientific">Sphingomonas natans</name>
    <dbReference type="NCBI Taxonomy" id="3063330"/>
    <lineage>
        <taxon>Bacteria</taxon>
        <taxon>Pseudomonadati</taxon>
        <taxon>Pseudomonadota</taxon>
        <taxon>Alphaproteobacteria</taxon>
        <taxon>Sphingomonadales</taxon>
        <taxon>Sphingomonadaceae</taxon>
        <taxon>Sphingomonas</taxon>
    </lineage>
</organism>
<feature type="region of interest" description="Disordered" evidence="3">
    <location>
        <begin position="310"/>
        <end position="337"/>
    </location>
</feature>
<gene>
    <name evidence="4" type="ORF">Q4F19_14520</name>
</gene>
<reference evidence="4" key="1">
    <citation type="submission" date="2023-07" db="EMBL/GenBank/DDBJ databases">
        <authorList>
            <person name="Kim M."/>
        </authorList>
    </citation>
    <scope>NUCLEOTIDE SEQUENCE</scope>
    <source>
        <strain evidence="4">BIUV-7</strain>
    </source>
</reference>
<dbReference type="SUPFAM" id="SSF53474">
    <property type="entry name" value="alpha/beta-Hydrolases"/>
    <property type="match status" value="2"/>
</dbReference>
<dbReference type="NCBIfam" id="TIGR01840">
    <property type="entry name" value="esterase_phb"/>
    <property type="match status" value="1"/>
</dbReference>
<evidence type="ECO:0000313" key="5">
    <source>
        <dbReference type="Proteomes" id="UP001169764"/>
    </source>
</evidence>
<protein>
    <submittedName>
        <fullName evidence="4">PHB depolymerase family esterase</fullName>
    </submittedName>
</protein>
<keyword evidence="5" id="KW-1185">Reference proteome</keyword>
<keyword evidence="2" id="KW-0378">Hydrolase</keyword>
<dbReference type="Pfam" id="PF10503">
    <property type="entry name" value="Esterase_PHB"/>
    <property type="match status" value="1"/>
</dbReference>
<dbReference type="Proteomes" id="UP001169764">
    <property type="component" value="Unassembled WGS sequence"/>
</dbReference>
<dbReference type="InterPro" id="IPR050955">
    <property type="entry name" value="Plant_Biomass_Hydrol_Est"/>
</dbReference>
<keyword evidence="1" id="KW-0732">Signal</keyword>
<sequence length="380" mass="40474">MSISMSPFAGLPGWPDIDDGRLRDLEDFGSNPGKLRARIFTPEGTGKRPLVVVLHGCTQTAAGYDTGAGWSVLAEEQGFLLLFPEQQRANNPNLCFNWFSATDIQRDQGEALSIRQMIATLVREQGADPDRIFITGLSAGGAMASVMLATYPEVFAGGAIVAGLPYGTAKGVPQAMDRMRGHGLPEPAQLDALVQGASAHRGPWPTISVWHGTNDMTVAAANADAVVAQWRAVHGVAEQPTAVDSIDGHRRELWRDGSQRVVIEAYRIAGMGHGTPLDTIGSQRCGKAGPFMLEAGISSTRHIAASWGLSDAKQPVEEPDAASPQADIPPAGRRPDKIRLPIPRIVRAERVYDAAPAEATGAKGVKEIIERALKAAGLMR</sequence>
<evidence type="ECO:0000256" key="3">
    <source>
        <dbReference type="SAM" id="MobiDB-lite"/>
    </source>
</evidence>
<evidence type="ECO:0000313" key="4">
    <source>
        <dbReference type="EMBL" id="MDO6415601.1"/>
    </source>
</evidence>
<dbReference type="PANTHER" id="PTHR43037:SF1">
    <property type="entry name" value="BLL1128 PROTEIN"/>
    <property type="match status" value="1"/>
</dbReference>
<dbReference type="EMBL" id="JAUOTP010000006">
    <property type="protein sequence ID" value="MDO6415601.1"/>
    <property type="molecule type" value="Genomic_DNA"/>
</dbReference>
<proteinExistence type="predicted"/>
<comment type="caution">
    <text evidence="4">The sequence shown here is derived from an EMBL/GenBank/DDBJ whole genome shotgun (WGS) entry which is preliminary data.</text>
</comment>
<evidence type="ECO:0000256" key="1">
    <source>
        <dbReference type="ARBA" id="ARBA00022729"/>
    </source>
</evidence>
<dbReference type="InterPro" id="IPR010126">
    <property type="entry name" value="Esterase_phb"/>
</dbReference>
<evidence type="ECO:0000256" key="2">
    <source>
        <dbReference type="ARBA" id="ARBA00022801"/>
    </source>
</evidence>
<dbReference type="PANTHER" id="PTHR43037">
    <property type="entry name" value="UNNAMED PRODUCT-RELATED"/>
    <property type="match status" value="1"/>
</dbReference>
<dbReference type="Gene3D" id="3.40.50.1820">
    <property type="entry name" value="alpha/beta hydrolase"/>
    <property type="match status" value="1"/>
</dbReference>